<dbReference type="EMBL" id="MFEI01000006">
    <property type="protein sequence ID" value="OGE81630.1"/>
    <property type="molecule type" value="Genomic_DNA"/>
</dbReference>
<protein>
    <submittedName>
        <fullName evidence="1">Uncharacterized protein</fullName>
    </submittedName>
</protein>
<comment type="caution">
    <text evidence="1">The sequence shown here is derived from an EMBL/GenBank/DDBJ whole genome shotgun (WGS) entry which is preliminary data.</text>
</comment>
<gene>
    <name evidence="1" type="ORF">A2826_01830</name>
</gene>
<dbReference type="STRING" id="1817822.A2826_01830"/>
<accession>A0A1F5NWC1</accession>
<proteinExistence type="predicted"/>
<reference evidence="1 2" key="1">
    <citation type="journal article" date="2016" name="Nat. Commun.">
        <title>Thousands of microbial genomes shed light on interconnected biogeochemical processes in an aquifer system.</title>
        <authorList>
            <person name="Anantharaman K."/>
            <person name="Brown C.T."/>
            <person name="Hug L.A."/>
            <person name="Sharon I."/>
            <person name="Castelle C.J."/>
            <person name="Probst A.J."/>
            <person name="Thomas B.C."/>
            <person name="Singh A."/>
            <person name="Wilkins M.J."/>
            <person name="Karaoz U."/>
            <person name="Brodie E.L."/>
            <person name="Williams K.H."/>
            <person name="Hubbard S.S."/>
            <person name="Banfield J.F."/>
        </authorList>
    </citation>
    <scope>NUCLEOTIDE SEQUENCE [LARGE SCALE GENOMIC DNA]</scope>
</reference>
<dbReference type="AlphaFoldDB" id="A0A1F5NWC1"/>
<evidence type="ECO:0000313" key="2">
    <source>
        <dbReference type="Proteomes" id="UP000177912"/>
    </source>
</evidence>
<organism evidence="1 2">
    <name type="scientific">Candidatus Doudnabacteria bacterium RIFCSPHIGHO2_01_FULL_43_23</name>
    <dbReference type="NCBI Taxonomy" id="1817822"/>
    <lineage>
        <taxon>Bacteria</taxon>
        <taxon>Candidatus Doudnaibacteriota</taxon>
    </lineage>
</organism>
<dbReference type="Proteomes" id="UP000177912">
    <property type="component" value="Unassembled WGS sequence"/>
</dbReference>
<sequence length="246" mass="27847">MATAYLPVVGEFEAGRLRVDEFLLDQNLPGCFAEKSAAKTIRDCLLPYFAAMEENRFHLASPAKFDVNMARMVISLITECGLDDVMLEVASLSKCDVRPGWAEEQAMTRRTWQLLEGSVDPKNKLADILRLRRPKGWTNTERLEQVLDRTLRHKVQGCIEATFKSQALQYHWKHYASKLLSSEQCENSNELRVSNPFCVLQEFLLAVAVGDRNYALVLELLSLVCTQCFLLGTKKSNSNVWIALTA</sequence>
<evidence type="ECO:0000313" key="1">
    <source>
        <dbReference type="EMBL" id="OGE81630.1"/>
    </source>
</evidence>
<name>A0A1F5NWC1_9BACT</name>